<evidence type="ECO:0000313" key="2">
    <source>
        <dbReference type="EMBL" id="MBS4893773.1"/>
    </source>
</evidence>
<keyword evidence="1" id="KW-1133">Transmembrane helix</keyword>
<feature type="transmembrane region" description="Helical" evidence="1">
    <location>
        <begin position="36"/>
        <end position="56"/>
    </location>
</feature>
<keyword evidence="1" id="KW-0472">Membrane</keyword>
<comment type="caution">
    <text evidence="2">The sequence shown here is derived from an EMBL/GenBank/DDBJ whole genome shotgun (WGS) entry which is preliminary data.</text>
</comment>
<evidence type="ECO:0000313" key="3">
    <source>
        <dbReference type="Proteomes" id="UP000778864"/>
    </source>
</evidence>
<sequence>MSAINDFIILGAFYVLLLSIQCIIEGMCDIAEKEKGGIIGTILGVVGFIFCLYVIILKWG</sequence>
<dbReference type="AlphaFoldDB" id="A0A942WQV7"/>
<dbReference type="EMBL" id="JAGZMU010000005">
    <property type="protein sequence ID" value="MBS4893773.1"/>
    <property type="molecule type" value="Genomic_DNA"/>
</dbReference>
<evidence type="ECO:0000256" key="1">
    <source>
        <dbReference type="SAM" id="Phobius"/>
    </source>
</evidence>
<accession>A0A942WQV7</accession>
<dbReference type="RefSeq" id="WP_278468048.1">
    <property type="nucleotide sequence ID" value="NZ_JAGZMU010000005.1"/>
</dbReference>
<gene>
    <name evidence="2" type="ORF">KHZ90_08360</name>
</gene>
<name>A0A942WQV7_VEIPA</name>
<organism evidence="2 3">
    <name type="scientific">Veillonella parvula</name>
    <name type="common">Staphylococcus parvulus</name>
    <dbReference type="NCBI Taxonomy" id="29466"/>
    <lineage>
        <taxon>Bacteria</taxon>
        <taxon>Bacillati</taxon>
        <taxon>Bacillota</taxon>
        <taxon>Negativicutes</taxon>
        <taxon>Veillonellales</taxon>
        <taxon>Veillonellaceae</taxon>
        <taxon>Veillonella</taxon>
    </lineage>
</organism>
<reference evidence="2" key="1">
    <citation type="submission" date="2021-02" db="EMBL/GenBank/DDBJ databases">
        <title>Infant gut strain persistence is associated with maternal origin, phylogeny, and functional potential including surface adhesion and iron acquisition.</title>
        <authorList>
            <person name="Lou Y.C."/>
        </authorList>
    </citation>
    <scope>NUCLEOTIDE SEQUENCE</scope>
    <source>
        <strain evidence="2">L3_108_031G1_dasL3_108_031G1_concoct_20</strain>
    </source>
</reference>
<feature type="transmembrane region" description="Helical" evidence="1">
    <location>
        <begin position="6"/>
        <end position="24"/>
    </location>
</feature>
<keyword evidence="1" id="KW-0812">Transmembrane</keyword>
<proteinExistence type="predicted"/>
<dbReference type="Proteomes" id="UP000778864">
    <property type="component" value="Unassembled WGS sequence"/>
</dbReference>
<protein>
    <submittedName>
        <fullName evidence="2">Uncharacterized protein</fullName>
    </submittedName>
</protein>